<dbReference type="RefSeq" id="WP_121891605.1">
    <property type="nucleotide sequence ID" value="NZ_PENI01000015.1"/>
</dbReference>
<evidence type="ECO:0000313" key="3">
    <source>
        <dbReference type="Proteomes" id="UP000270471"/>
    </source>
</evidence>
<accession>A0A3M0I455</accession>
<gene>
    <name evidence="2" type="ORF">CTZ28_23065</name>
</gene>
<proteinExistence type="predicted"/>
<dbReference type="EMBL" id="PENI01000015">
    <property type="protein sequence ID" value="RMB83605.1"/>
    <property type="molecule type" value="Genomic_DNA"/>
</dbReference>
<keyword evidence="3" id="KW-1185">Reference proteome</keyword>
<keyword evidence="1" id="KW-0472">Membrane</keyword>
<keyword evidence="1" id="KW-0812">Transmembrane</keyword>
<dbReference type="OrthoDB" id="4350291at2"/>
<organism evidence="2 3">
    <name type="scientific">Streptomyces shenzhenensis</name>
    <dbReference type="NCBI Taxonomy" id="943815"/>
    <lineage>
        <taxon>Bacteria</taxon>
        <taxon>Bacillati</taxon>
        <taxon>Actinomycetota</taxon>
        <taxon>Actinomycetes</taxon>
        <taxon>Kitasatosporales</taxon>
        <taxon>Streptomycetaceae</taxon>
        <taxon>Streptomyces</taxon>
    </lineage>
</organism>
<dbReference type="AlphaFoldDB" id="A0A3M0I455"/>
<evidence type="ECO:0000256" key="1">
    <source>
        <dbReference type="SAM" id="Phobius"/>
    </source>
</evidence>
<feature type="transmembrane region" description="Helical" evidence="1">
    <location>
        <begin position="375"/>
        <end position="391"/>
    </location>
</feature>
<feature type="transmembrane region" description="Helical" evidence="1">
    <location>
        <begin position="397"/>
        <end position="417"/>
    </location>
</feature>
<reference evidence="2 3" key="1">
    <citation type="submission" date="2017-11" db="EMBL/GenBank/DDBJ databases">
        <title>Draft genome of actinobacteria isolated from guarana (Paullinia cupana (Mart.) Ducke.</title>
        <authorList>
            <person name="Siqueira K.A."/>
            <person name="Liotti R.G."/>
            <person name="Mendes T.A.O."/>
            <person name="Soares M.A."/>
        </authorList>
    </citation>
    <scope>NUCLEOTIDE SEQUENCE [LARGE SCALE GENOMIC DNA]</scope>
    <source>
        <strain evidence="2 3">193</strain>
    </source>
</reference>
<comment type="caution">
    <text evidence="2">The sequence shown here is derived from an EMBL/GenBank/DDBJ whole genome shotgun (WGS) entry which is preliminary data.</text>
</comment>
<feature type="transmembrane region" description="Helical" evidence="1">
    <location>
        <begin position="238"/>
        <end position="255"/>
    </location>
</feature>
<protein>
    <recommendedName>
        <fullName evidence="4">Integral membrane protein</fullName>
    </recommendedName>
</protein>
<evidence type="ECO:0008006" key="4">
    <source>
        <dbReference type="Google" id="ProtNLM"/>
    </source>
</evidence>
<keyword evidence="1" id="KW-1133">Transmembrane helix</keyword>
<evidence type="ECO:0000313" key="2">
    <source>
        <dbReference type="EMBL" id="RMB83605.1"/>
    </source>
</evidence>
<feature type="transmembrane region" description="Helical" evidence="1">
    <location>
        <begin position="262"/>
        <end position="286"/>
    </location>
</feature>
<dbReference type="Proteomes" id="UP000270471">
    <property type="component" value="Unassembled WGS sequence"/>
</dbReference>
<sequence>MPDRPVPDADELARLRARVAALEAERGVRRRHRARSFLAVLLIVLGCALAPLGVLAAWSARTVGDTDRYVDTVAPLAAEPAVRSAAATRVTDALMPHLDLDALLEGAAPADRPRLRQALGGLGGALEGAVRAYVHDEAEAVMASRAFQTFWTDANRRIHATVEKALTGHGGGAVHLRDNTVTIDLAPVIDQVKKRLVDSGLTVAQRIPAVHTDFTVAHSDDIGRARTYLRLLQLAGNWLPVIAVLLVAAGVLLAVRRRRALVAGALGIAVTTLLLGIALTVFRSFYLDALPAGVSRPAAGAVYDTLTRFLRTTVRMVVALGVVVALAAWLTGPGRYASAVRRLWHAGLGAVRATAGRLGLRTGPVGPFTRRHRRWLTWALVAAAVLAYLLWNRPTGWVVVGLTLTLLFALAVVDFFAAGGEGVGVEG</sequence>
<feature type="transmembrane region" description="Helical" evidence="1">
    <location>
        <begin position="36"/>
        <end position="58"/>
    </location>
</feature>
<name>A0A3M0I455_9ACTN</name>
<feature type="transmembrane region" description="Helical" evidence="1">
    <location>
        <begin position="313"/>
        <end position="332"/>
    </location>
</feature>